<proteinExistence type="predicted"/>
<comment type="subunit">
    <text evidence="2">Homodimer.</text>
</comment>
<comment type="catalytic activity">
    <reaction evidence="1">
        <text>ATP + protein L-histidine = ADP + protein N-phospho-L-histidine.</text>
        <dbReference type="EC" id="2.7.13.3"/>
    </reaction>
</comment>
<keyword evidence="7" id="KW-0597">Phosphoprotein</keyword>
<reference evidence="13" key="1">
    <citation type="submission" date="2023-08" db="EMBL/GenBank/DDBJ databases">
        <authorList>
            <person name="Audoor S."/>
            <person name="Bilcke G."/>
        </authorList>
    </citation>
    <scope>NUCLEOTIDE SEQUENCE</scope>
</reference>
<feature type="compositionally biased region" description="Polar residues" evidence="8">
    <location>
        <begin position="24"/>
        <end position="35"/>
    </location>
</feature>
<feature type="modified residue" description="4-aspartylphosphate" evidence="7">
    <location>
        <position position="822"/>
    </location>
</feature>
<dbReference type="PROSITE" id="PS50109">
    <property type="entry name" value="HIS_KIN"/>
    <property type="match status" value="1"/>
</dbReference>
<dbReference type="InterPro" id="IPR001789">
    <property type="entry name" value="Sig_transdc_resp-reg_receiver"/>
</dbReference>
<dbReference type="GO" id="GO:0000155">
    <property type="term" value="F:phosphorelay sensor kinase activity"/>
    <property type="evidence" value="ECO:0007669"/>
    <property type="project" value="InterPro"/>
</dbReference>
<evidence type="ECO:0000313" key="14">
    <source>
        <dbReference type="Proteomes" id="UP001295423"/>
    </source>
</evidence>
<dbReference type="SUPFAM" id="SSF55785">
    <property type="entry name" value="PYP-like sensor domain (PAS domain)"/>
    <property type="match status" value="3"/>
</dbReference>
<evidence type="ECO:0000256" key="2">
    <source>
        <dbReference type="ARBA" id="ARBA00011738"/>
    </source>
</evidence>
<evidence type="ECO:0000256" key="6">
    <source>
        <dbReference type="ARBA" id="ARBA00023170"/>
    </source>
</evidence>
<dbReference type="Pfam" id="PF02518">
    <property type="entry name" value="HATPase_c"/>
    <property type="match status" value="1"/>
</dbReference>
<dbReference type="PANTHER" id="PTHR43047">
    <property type="entry name" value="TWO-COMPONENT HISTIDINE PROTEIN KINASE"/>
    <property type="match status" value="1"/>
</dbReference>
<dbReference type="PRINTS" id="PR01033">
    <property type="entry name" value="PHYTOCHROME"/>
</dbReference>
<evidence type="ECO:0000256" key="7">
    <source>
        <dbReference type="PROSITE-ProRule" id="PRU00169"/>
    </source>
</evidence>
<keyword evidence="6" id="KW-0675">Receptor</keyword>
<dbReference type="SMART" id="SM00086">
    <property type="entry name" value="PAC"/>
    <property type="match status" value="2"/>
</dbReference>
<dbReference type="InterPro" id="IPR000700">
    <property type="entry name" value="PAS-assoc_C"/>
</dbReference>
<dbReference type="Gene3D" id="3.30.565.10">
    <property type="entry name" value="Histidine kinase-like ATPase, C-terminal domain"/>
    <property type="match status" value="1"/>
</dbReference>
<dbReference type="PROSITE" id="PS50113">
    <property type="entry name" value="PAC"/>
    <property type="match status" value="1"/>
</dbReference>
<dbReference type="InterPro" id="IPR003661">
    <property type="entry name" value="HisK_dim/P_dom"/>
</dbReference>
<gene>
    <name evidence="13" type="ORF">CYCCA115_LOCUS11711</name>
</gene>
<evidence type="ECO:0000259" key="12">
    <source>
        <dbReference type="PROSITE" id="PS50113"/>
    </source>
</evidence>
<evidence type="ECO:0000313" key="13">
    <source>
        <dbReference type="EMBL" id="CAJ1948627.1"/>
    </source>
</evidence>
<dbReference type="InterPro" id="IPR013767">
    <property type="entry name" value="PAS_fold"/>
</dbReference>
<dbReference type="NCBIfam" id="TIGR00229">
    <property type="entry name" value="sensory_box"/>
    <property type="match status" value="2"/>
</dbReference>
<dbReference type="GO" id="GO:0006355">
    <property type="term" value="P:regulation of DNA-templated transcription"/>
    <property type="evidence" value="ECO:0007669"/>
    <property type="project" value="InterPro"/>
</dbReference>
<dbReference type="EMBL" id="CAKOGP040001747">
    <property type="protein sequence ID" value="CAJ1948627.1"/>
    <property type="molecule type" value="Genomic_DNA"/>
</dbReference>
<dbReference type="Gene3D" id="1.10.287.130">
    <property type="match status" value="1"/>
</dbReference>
<evidence type="ECO:0000256" key="1">
    <source>
        <dbReference type="ARBA" id="ARBA00000085"/>
    </source>
</evidence>
<dbReference type="PROSITE" id="PS50110">
    <property type="entry name" value="RESPONSE_REGULATORY"/>
    <property type="match status" value="1"/>
</dbReference>
<dbReference type="CDD" id="cd00130">
    <property type="entry name" value="PAS"/>
    <property type="match status" value="2"/>
</dbReference>
<evidence type="ECO:0000259" key="9">
    <source>
        <dbReference type="PROSITE" id="PS50109"/>
    </source>
</evidence>
<accession>A0AAD2FPJ3</accession>
<dbReference type="Pfam" id="PF00989">
    <property type="entry name" value="PAS"/>
    <property type="match status" value="3"/>
</dbReference>
<dbReference type="SMART" id="SM00448">
    <property type="entry name" value="REC"/>
    <property type="match status" value="1"/>
</dbReference>
<sequence length="969" mass="106451">MQSAPSSSSSLPSAQASQALSPSVEPQLNGGASNSTKKHKREHSSTSSTLQKAGLSSKSATSTANEGDLQTFLDCSNMCIFGIDKDGKINLWNRQMSQVSGFGKDTVLKQPLASSTFFSSASEQQQEVSKVLDLALKGEATSNHKVKMNIIRNGESSIQEFLWNVSAQRSNSGSIVGAICMAQVVEPSEPLMNTQGDGAAGSQHNSNDHNKKDAIMTLQDSSSSSGSSSELQRQLDSSNLLIFGIGMDGKVNAWNKKMAEITEFSREEAMQQPFSQTFVLPKLRSKVDQILQRALEGKETTTYELEFRTKVKMEKMHTMTECNIKVMIVHGILTPASAFCFVQSQERKECHLLLSTTPRRANGDENGPVLGVMVFAQDVTEVTLHDRASMNRELRQLVETANAPIFGIDVDGNVNEWNDKTAEITGFSKAEALHQPLVSTFIVPNLRESVQDVLDAALQGNETSNYQLEFRTKTNETRYLLVNATTRRNIDSEIVGVVGVAQDVTDDRKHSEELREMQYIRASQEAKLETERNMTAYFAHELRNPLHAIDSALKLMPDMPLTAESTELVNSMTQCASFMSSIMNNLLDVRKMEEGKMVLNKMPLSLTGLMERVRTMLLPSVRSGVTFLTHYNLGDKDWVMGDSHRIQQVLTNVITNAIKYTPSGSIVVTVSAKDDLVRFECKDTGPGIPKHDQTKLFHRFVQRGGAPGTGLGLAIAKHLVDLTGGQIFFESDPASHPGTSCVIEMPLPSCSEPSNDDGAAESPFLEHPIRLLVVDDIRMNRTMFHRRVIKGIAPKAKITEACTGEEALDICKHQGFDVILMDQHMEQAGGVLLGTDTVVAMRRRGIDSVIVGCSGNDIDDQFMDSGTDWVMKKPTPPNDIIVKRLRQLLNRRQRLLERRIAGNASNSNNNGGSSLVNSYHSVAGVPAPTAAPYVTDFSTSEAVKRRLGLSVCPSFGPPPLHYKKKRKVV</sequence>
<dbReference type="SUPFAM" id="SSF55874">
    <property type="entry name" value="ATPase domain of HSP90 chaperone/DNA topoisomerase II/histidine kinase"/>
    <property type="match status" value="1"/>
</dbReference>
<name>A0AAD2FPJ3_9STRA</name>
<feature type="domain" description="PAS" evidence="11">
    <location>
        <begin position="227"/>
        <end position="298"/>
    </location>
</feature>
<dbReference type="InterPro" id="IPR005467">
    <property type="entry name" value="His_kinase_dom"/>
</dbReference>
<dbReference type="PROSITE" id="PS50112">
    <property type="entry name" value="PAS"/>
    <property type="match status" value="3"/>
</dbReference>
<dbReference type="GO" id="GO:0009584">
    <property type="term" value="P:detection of visible light"/>
    <property type="evidence" value="ECO:0007669"/>
    <property type="project" value="InterPro"/>
</dbReference>
<evidence type="ECO:0000259" key="11">
    <source>
        <dbReference type="PROSITE" id="PS50112"/>
    </source>
</evidence>
<evidence type="ECO:0000256" key="4">
    <source>
        <dbReference type="ARBA" id="ARBA00022679"/>
    </source>
</evidence>
<dbReference type="PANTHER" id="PTHR43047:SF72">
    <property type="entry name" value="OSMOSENSING HISTIDINE PROTEIN KINASE SLN1"/>
    <property type="match status" value="1"/>
</dbReference>
<keyword evidence="14" id="KW-1185">Reference proteome</keyword>
<dbReference type="Pfam" id="PF00512">
    <property type="entry name" value="HisKA"/>
    <property type="match status" value="1"/>
</dbReference>
<feature type="compositionally biased region" description="Low complexity" evidence="8">
    <location>
        <begin position="1"/>
        <end position="23"/>
    </location>
</feature>
<dbReference type="Gene3D" id="3.30.450.20">
    <property type="entry name" value="PAS domain"/>
    <property type="match status" value="3"/>
</dbReference>
<feature type="domain" description="PAS" evidence="11">
    <location>
        <begin position="390"/>
        <end position="461"/>
    </location>
</feature>
<dbReference type="InterPro" id="IPR001610">
    <property type="entry name" value="PAC"/>
</dbReference>
<dbReference type="SUPFAM" id="SSF52172">
    <property type="entry name" value="CheY-like"/>
    <property type="match status" value="1"/>
</dbReference>
<feature type="domain" description="Histidine kinase" evidence="9">
    <location>
        <begin position="537"/>
        <end position="749"/>
    </location>
</feature>
<dbReference type="AlphaFoldDB" id="A0AAD2FPJ3"/>
<dbReference type="SMART" id="SM00387">
    <property type="entry name" value="HATPase_c"/>
    <property type="match status" value="1"/>
</dbReference>
<dbReference type="SMART" id="SM00388">
    <property type="entry name" value="HisKA"/>
    <property type="match status" value="1"/>
</dbReference>
<feature type="domain" description="Response regulatory" evidence="10">
    <location>
        <begin position="770"/>
        <end position="888"/>
    </location>
</feature>
<keyword evidence="5" id="KW-0418">Kinase</keyword>
<dbReference type="CDD" id="cd00082">
    <property type="entry name" value="HisKA"/>
    <property type="match status" value="1"/>
</dbReference>
<dbReference type="Pfam" id="PF00072">
    <property type="entry name" value="Response_reg"/>
    <property type="match status" value="1"/>
</dbReference>
<protein>
    <recommendedName>
        <fullName evidence="3">histidine kinase</fullName>
        <ecNumber evidence="3">2.7.13.3</ecNumber>
    </recommendedName>
</protein>
<dbReference type="InterPro" id="IPR000014">
    <property type="entry name" value="PAS"/>
</dbReference>
<comment type="caution">
    <text evidence="13">The sequence shown here is derived from an EMBL/GenBank/DDBJ whole genome shotgun (WGS) entry which is preliminary data.</text>
</comment>
<keyword evidence="4" id="KW-0808">Transferase</keyword>
<evidence type="ECO:0000259" key="10">
    <source>
        <dbReference type="PROSITE" id="PS50110"/>
    </source>
</evidence>
<evidence type="ECO:0000256" key="5">
    <source>
        <dbReference type="ARBA" id="ARBA00022777"/>
    </source>
</evidence>
<dbReference type="InterPro" id="IPR001294">
    <property type="entry name" value="Phytochrome"/>
</dbReference>
<feature type="region of interest" description="Disordered" evidence="8">
    <location>
        <begin position="190"/>
        <end position="210"/>
    </location>
</feature>
<dbReference type="InterPro" id="IPR035965">
    <property type="entry name" value="PAS-like_dom_sf"/>
</dbReference>
<feature type="domain" description="PAS" evidence="11">
    <location>
        <begin position="65"/>
        <end position="139"/>
    </location>
</feature>
<dbReference type="InterPro" id="IPR003594">
    <property type="entry name" value="HATPase_dom"/>
</dbReference>
<dbReference type="GO" id="GO:0005886">
    <property type="term" value="C:plasma membrane"/>
    <property type="evidence" value="ECO:0007669"/>
    <property type="project" value="TreeGrafter"/>
</dbReference>
<dbReference type="InterPro" id="IPR011006">
    <property type="entry name" value="CheY-like_superfamily"/>
</dbReference>
<feature type="domain" description="PAC" evidence="12">
    <location>
        <begin position="464"/>
        <end position="516"/>
    </location>
</feature>
<dbReference type="SUPFAM" id="SSF47384">
    <property type="entry name" value="Homodimeric domain of signal transducing histidine kinase"/>
    <property type="match status" value="1"/>
</dbReference>
<dbReference type="GO" id="GO:0009927">
    <property type="term" value="F:histidine phosphotransfer kinase activity"/>
    <property type="evidence" value="ECO:0007669"/>
    <property type="project" value="TreeGrafter"/>
</dbReference>
<dbReference type="SMART" id="SM00091">
    <property type="entry name" value="PAS"/>
    <property type="match status" value="3"/>
</dbReference>
<dbReference type="InterPro" id="IPR036890">
    <property type="entry name" value="HATPase_C_sf"/>
</dbReference>
<evidence type="ECO:0000256" key="3">
    <source>
        <dbReference type="ARBA" id="ARBA00012438"/>
    </source>
</evidence>
<dbReference type="InterPro" id="IPR036097">
    <property type="entry name" value="HisK_dim/P_sf"/>
</dbReference>
<evidence type="ECO:0000256" key="8">
    <source>
        <dbReference type="SAM" id="MobiDB-lite"/>
    </source>
</evidence>
<dbReference type="Gene3D" id="3.40.50.2300">
    <property type="match status" value="1"/>
</dbReference>
<dbReference type="EC" id="2.7.13.3" evidence="3"/>
<feature type="region of interest" description="Disordered" evidence="8">
    <location>
        <begin position="1"/>
        <end position="63"/>
    </location>
</feature>
<dbReference type="Proteomes" id="UP001295423">
    <property type="component" value="Unassembled WGS sequence"/>
</dbReference>
<feature type="compositionally biased region" description="Polar residues" evidence="8">
    <location>
        <begin position="45"/>
        <end position="63"/>
    </location>
</feature>
<organism evidence="13 14">
    <name type="scientific">Cylindrotheca closterium</name>
    <dbReference type="NCBI Taxonomy" id="2856"/>
    <lineage>
        <taxon>Eukaryota</taxon>
        <taxon>Sar</taxon>
        <taxon>Stramenopiles</taxon>
        <taxon>Ochrophyta</taxon>
        <taxon>Bacillariophyta</taxon>
        <taxon>Bacillariophyceae</taxon>
        <taxon>Bacillariophycidae</taxon>
        <taxon>Bacillariales</taxon>
        <taxon>Bacillariaceae</taxon>
        <taxon>Cylindrotheca</taxon>
    </lineage>
</organism>